<feature type="transmembrane region" description="Helical" evidence="1">
    <location>
        <begin position="12"/>
        <end position="36"/>
    </location>
</feature>
<evidence type="ECO:0008006" key="4">
    <source>
        <dbReference type="Google" id="ProtNLM"/>
    </source>
</evidence>
<dbReference type="EMBL" id="MVGT01000481">
    <property type="protein sequence ID" value="OVA16681.1"/>
    <property type="molecule type" value="Genomic_DNA"/>
</dbReference>
<reference evidence="2 3" key="1">
    <citation type="journal article" date="2017" name="Mol. Plant">
        <title>The Genome of Medicinal Plant Macleaya cordata Provides New Insights into Benzylisoquinoline Alkaloids Metabolism.</title>
        <authorList>
            <person name="Liu X."/>
            <person name="Liu Y."/>
            <person name="Huang P."/>
            <person name="Ma Y."/>
            <person name="Qing Z."/>
            <person name="Tang Q."/>
            <person name="Cao H."/>
            <person name="Cheng P."/>
            <person name="Zheng Y."/>
            <person name="Yuan Z."/>
            <person name="Zhou Y."/>
            <person name="Liu J."/>
            <person name="Tang Z."/>
            <person name="Zhuo Y."/>
            <person name="Zhang Y."/>
            <person name="Yu L."/>
            <person name="Huang J."/>
            <person name="Yang P."/>
            <person name="Peng Q."/>
            <person name="Zhang J."/>
            <person name="Jiang W."/>
            <person name="Zhang Z."/>
            <person name="Lin K."/>
            <person name="Ro D.K."/>
            <person name="Chen X."/>
            <person name="Xiong X."/>
            <person name="Shang Y."/>
            <person name="Huang S."/>
            <person name="Zeng J."/>
        </authorList>
    </citation>
    <scope>NUCLEOTIDE SEQUENCE [LARGE SCALE GENOMIC DNA]</scope>
    <source>
        <strain evidence="3">cv. BLH2017</strain>
        <tissue evidence="2">Root</tissue>
    </source>
</reference>
<proteinExistence type="predicted"/>
<dbReference type="GO" id="GO:0016020">
    <property type="term" value="C:membrane"/>
    <property type="evidence" value="ECO:0007669"/>
    <property type="project" value="TreeGrafter"/>
</dbReference>
<evidence type="ECO:0000313" key="3">
    <source>
        <dbReference type="Proteomes" id="UP000195402"/>
    </source>
</evidence>
<feature type="transmembrane region" description="Helical" evidence="1">
    <location>
        <begin position="239"/>
        <end position="268"/>
    </location>
</feature>
<keyword evidence="1" id="KW-0472">Membrane</keyword>
<dbReference type="OMA" id="FTWFGIT"/>
<name>A0A200R1W5_MACCD</name>
<organism evidence="2 3">
    <name type="scientific">Macleaya cordata</name>
    <name type="common">Five-seeded plume-poppy</name>
    <name type="synonym">Bocconia cordata</name>
    <dbReference type="NCBI Taxonomy" id="56857"/>
    <lineage>
        <taxon>Eukaryota</taxon>
        <taxon>Viridiplantae</taxon>
        <taxon>Streptophyta</taxon>
        <taxon>Embryophyta</taxon>
        <taxon>Tracheophyta</taxon>
        <taxon>Spermatophyta</taxon>
        <taxon>Magnoliopsida</taxon>
        <taxon>Ranunculales</taxon>
        <taxon>Papaveraceae</taxon>
        <taxon>Papaveroideae</taxon>
        <taxon>Macleaya</taxon>
    </lineage>
</organism>
<keyword evidence="3" id="KW-1185">Reference proteome</keyword>
<evidence type="ECO:0000313" key="2">
    <source>
        <dbReference type="EMBL" id="OVA16681.1"/>
    </source>
</evidence>
<dbReference type="InParanoid" id="A0A200R1W5"/>
<dbReference type="PANTHER" id="PTHR12242">
    <property type="entry name" value="OS02G0130600 PROTEIN-RELATED"/>
    <property type="match status" value="1"/>
</dbReference>
<feature type="transmembrane region" description="Helical" evidence="1">
    <location>
        <begin position="208"/>
        <end position="227"/>
    </location>
</feature>
<keyword evidence="1" id="KW-1133">Transmembrane helix</keyword>
<evidence type="ECO:0000256" key="1">
    <source>
        <dbReference type="SAM" id="Phobius"/>
    </source>
</evidence>
<feature type="transmembrane region" description="Helical" evidence="1">
    <location>
        <begin position="179"/>
        <end position="202"/>
    </location>
</feature>
<keyword evidence="1" id="KW-0812">Transmembrane</keyword>
<dbReference type="Proteomes" id="UP000195402">
    <property type="component" value="Unassembled WGS sequence"/>
</dbReference>
<comment type="caution">
    <text evidence="2">The sequence shown here is derived from an EMBL/GenBank/DDBJ whole genome shotgun (WGS) entry which is preliminary data.</text>
</comment>
<sequence length="320" mass="37207">MANLENEGFDYWLQWQVPVCALIIIIPAIVAVILIYKSKRAHLSVYDLWVPCWKELNPLWLLIYRALVFVIMFCLLSLDVALHGAYSFYFYTQWTFALVTIYFALGTILSAHGCWTHLKKSATKNEEGDGFLKRGLDESESTTISFRSNKVWGLTKLQIHHERKEIDQRAGFWGNLMQIIYQTCTGAAMQTDIVFWCLLVPFLSADTFRLNLLMGFMHSLNVVFLLLDTALNNLPFPWFGFVYFIIWSCLYIVFQWVLHACGFTWWPYAFLELSTPWAPLWYFALALVHVPCYSFYVLVVKAKNYAFPKLFPHAYVGSSL</sequence>
<gene>
    <name evidence="2" type="ORF">BVC80_1543g123</name>
</gene>
<feature type="transmembrane region" description="Helical" evidence="1">
    <location>
        <begin position="280"/>
        <end position="299"/>
    </location>
</feature>
<protein>
    <recommendedName>
        <fullName evidence="4">Transmembrane protein</fullName>
    </recommendedName>
</protein>
<dbReference type="OrthoDB" id="419711at2759"/>
<feature type="transmembrane region" description="Helical" evidence="1">
    <location>
        <begin position="62"/>
        <end position="82"/>
    </location>
</feature>
<accession>A0A200R1W5</accession>
<dbReference type="PANTHER" id="PTHR12242:SF38">
    <property type="entry name" value="TRANSMEMBRANE PROTEIN"/>
    <property type="match status" value="1"/>
</dbReference>
<dbReference type="AlphaFoldDB" id="A0A200R1W5"/>
<feature type="transmembrane region" description="Helical" evidence="1">
    <location>
        <begin position="94"/>
        <end position="115"/>
    </location>
</feature>